<gene>
    <name evidence="9" type="ORF">KIL84_005954</name>
</gene>
<evidence type="ECO:0000256" key="4">
    <source>
        <dbReference type="ARBA" id="ARBA00023136"/>
    </source>
</evidence>
<evidence type="ECO:0008006" key="11">
    <source>
        <dbReference type="Google" id="ProtNLM"/>
    </source>
</evidence>
<feature type="region of interest" description="Disordered" evidence="5">
    <location>
        <begin position="60"/>
        <end position="111"/>
    </location>
</feature>
<feature type="compositionally biased region" description="Basic and acidic residues" evidence="5">
    <location>
        <begin position="93"/>
        <end position="104"/>
    </location>
</feature>
<evidence type="ECO:0000313" key="10">
    <source>
        <dbReference type="Proteomes" id="UP000827986"/>
    </source>
</evidence>
<evidence type="ECO:0000256" key="1">
    <source>
        <dbReference type="ARBA" id="ARBA00004141"/>
    </source>
</evidence>
<keyword evidence="4 6" id="KW-0472">Membrane</keyword>
<feature type="compositionally biased region" description="Low complexity" evidence="5">
    <location>
        <begin position="66"/>
        <end position="91"/>
    </location>
</feature>
<protein>
    <recommendedName>
        <fullName evidence="11">DC-STAMP domain containing 1</fullName>
    </recommendedName>
</protein>
<dbReference type="InterPro" id="IPR058842">
    <property type="entry name" value="DCST1_C"/>
</dbReference>
<keyword evidence="3 6" id="KW-1133">Transmembrane helix</keyword>
<evidence type="ECO:0000256" key="6">
    <source>
        <dbReference type="SAM" id="Phobius"/>
    </source>
</evidence>
<organism evidence="9 10">
    <name type="scientific">Mauremys mutica</name>
    <name type="common">yellowpond turtle</name>
    <dbReference type="NCBI Taxonomy" id="74926"/>
    <lineage>
        <taxon>Eukaryota</taxon>
        <taxon>Metazoa</taxon>
        <taxon>Chordata</taxon>
        <taxon>Craniata</taxon>
        <taxon>Vertebrata</taxon>
        <taxon>Euteleostomi</taxon>
        <taxon>Archelosauria</taxon>
        <taxon>Testudinata</taxon>
        <taxon>Testudines</taxon>
        <taxon>Cryptodira</taxon>
        <taxon>Durocryptodira</taxon>
        <taxon>Testudinoidea</taxon>
        <taxon>Geoemydidae</taxon>
        <taxon>Geoemydinae</taxon>
        <taxon>Mauremys</taxon>
    </lineage>
</organism>
<evidence type="ECO:0000256" key="2">
    <source>
        <dbReference type="ARBA" id="ARBA00022692"/>
    </source>
</evidence>
<accession>A0A9D3XE43</accession>
<dbReference type="PANTHER" id="PTHR21041:SF17">
    <property type="entry name" value="E3 UBIQUITIN-PROTEIN LIGASE DCST1"/>
    <property type="match status" value="1"/>
</dbReference>
<sequence length="808" mass="90156">MEAAVQWRGDLVSHSWRVTGTRAPSGLTWAGFHGGSCCPSLGYEALAGAGSPRPRSPLPGYGAWAGRGSPRPRSPLPGYGHWRARGAPGLAARRRDTGSGEHGEPQASQPVAGIRALSSAGSPRPRSPLPGYGARAALKRAVLGLLPACCARFLWSQPDQLRLSKFFLGAGVGGFLALGLSQLLIFPMSLDEGHKIELMYGLAGVSALGWGVSPHFRCASLLVAPKFLGKEGRLYLLTYVLAAVYDGPIANMRHNLDEVIRSVGCTVELQINHSRQIWKVSTAPLRAVLRDMVKGGQTLNAETRNVSQAFAGLNEQVASEAGYGVRRPRRAQGQRAASTQQLYEQKTKLRCKYVIDEAIGRCQAWFDAKHQACLQCIAVPLISHLLCLPMKFKFLCHVVQVMHAWCRDKIPVEGNFGQTYDKVNGSVAGISQDFSAQLVVQHEPQDTLMGVNVSRERLTEEVTSHVRQQSVRLGQAISVLRLLLSCTFLFVFISAFSYTNHYNHDIRFDNLYVTTYFRQLDARRWKQKKRTLLPLRRAEVSGVIFPCRLAVQPPELKSLMLELLECVPPLLFLLLSWGLDHVLYTMFSVIRHHSFVQYSFRSSHHLEVRVGGRSLLARLLRSTIGALNTSSEMALESTNLACLPQPQAMAQSDYLASCLPLGALVLLCLGQVYAHRLRRVIAAFYFPKREKKRVLFLYNELLRKRQAFVRLQRRRIARRARRHQAFEKPLLERFYLWCPLLRRCLRRYCVLCGSPESRTAQLCPTPTCGTIYCQPCWRDMGQVCFACTPGHAPLSGDSSSEEQMTYAD</sequence>
<dbReference type="InterPro" id="IPR051856">
    <property type="entry name" value="CSR-E3_Ligase_Protein"/>
</dbReference>
<feature type="domain" description="E3 ubiquitin-protein ligase DCST1-like C-terminal" evidence="8">
    <location>
        <begin position="747"/>
        <end position="789"/>
    </location>
</feature>
<evidence type="ECO:0000256" key="3">
    <source>
        <dbReference type="ARBA" id="ARBA00022989"/>
    </source>
</evidence>
<feature type="transmembrane region" description="Helical" evidence="6">
    <location>
        <begin position="479"/>
        <end position="498"/>
    </location>
</feature>
<evidence type="ECO:0000256" key="5">
    <source>
        <dbReference type="SAM" id="MobiDB-lite"/>
    </source>
</evidence>
<keyword evidence="2 6" id="KW-0812">Transmembrane</keyword>
<dbReference type="Pfam" id="PF26037">
    <property type="entry name" value="zf-RING_DCST1_C"/>
    <property type="match status" value="1"/>
</dbReference>
<comment type="subcellular location">
    <subcellularLocation>
        <location evidence="1">Membrane</location>
        <topology evidence="1">Multi-pass membrane protein</topology>
    </subcellularLocation>
</comment>
<evidence type="ECO:0000259" key="7">
    <source>
        <dbReference type="Pfam" id="PF07782"/>
    </source>
</evidence>
<dbReference type="EMBL" id="JAHDVG010000471">
    <property type="protein sequence ID" value="KAH1179904.1"/>
    <property type="molecule type" value="Genomic_DNA"/>
</dbReference>
<dbReference type="AlphaFoldDB" id="A0A9D3XE43"/>
<dbReference type="Proteomes" id="UP000827986">
    <property type="component" value="Unassembled WGS sequence"/>
</dbReference>
<dbReference type="Pfam" id="PF07782">
    <property type="entry name" value="DC_STAMP"/>
    <property type="match status" value="1"/>
</dbReference>
<dbReference type="PANTHER" id="PTHR21041">
    <property type="entry name" value="DENDRITIC CELL-SPECIFIC TRANSMEMBRANE PROTEIN"/>
    <property type="match status" value="1"/>
</dbReference>
<feature type="transmembrane region" description="Helical" evidence="6">
    <location>
        <begin position="167"/>
        <end position="186"/>
    </location>
</feature>
<evidence type="ECO:0000313" key="9">
    <source>
        <dbReference type="EMBL" id="KAH1179904.1"/>
    </source>
</evidence>
<dbReference type="GO" id="GO:0016020">
    <property type="term" value="C:membrane"/>
    <property type="evidence" value="ECO:0007669"/>
    <property type="project" value="UniProtKB-SubCell"/>
</dbReference>
<reference evidence="9" key="1">
    <citation type="submission" date="2021-09" db="EMBL/GenBank/DDBJ databases">
        <title>The genome of Mauremys mutica provides insights into the evolution of semi-aquatic lifestyle.</title>
        <authorList>
            <person name="Gong S."/>
            <person name="Gao Y."/>
        </authorList>
    </citation>
    <scope>NUCLEOTIDE SEQUENCE</scope>
    <source>
        <strain evidence="9">MM-2020</strain>
        <tissue evidence="9">Muscle</tissue>
    </source>
</reference>
<proteinExistence type="predicted"/>
<keyword evidence="10" id="KW-1185">Reference proteome</keyword>
<comment type="caution">
    <text evidence="9">The sequence shown here is derived from an EMBL/GenBank/DDBJ whole genome shotgun (WGS) entry which is preliminary data.</text>
</comment>
<dbReference type="InterPro" id="IPR012858">
    <property type="entry name" value="DC_STAMP-like"/>
</dbReference>
<name>A0A9D3XE43_9SAUR</name>
<evidence type="ECO:0000259" key="8">
    <source>
        <dbReference type="Pfam" id="PF26037"/>
    </source>
</evidence>
<feature type="domain" description="Dendritic cell-specific transmembrane protein-like" evidence="7">
    <location>
        <begin position="508"/>
        <end position="698"/>
    </location>
</feature>
<feature type="transmembrane region" description="Helical" evidence="6">
    <location>
        <begin position="198"/>
        <end position="216"/>
    </location>
</feature>